<dbReference type="Gene3D" id="3.40.50.1240">
    <property type="entry name" value="Phosphoglycerate mutase-like"/>
    <property type="match status" value="1"/>
</dbReference>
<gene>
    <name evidence="1" type="ORF">KCG48_02125</name>
</gene>
<dbReference type="EMBL" id="JAGSCS010000002">
    <property type="protein sequence ID" value="MBR0575130.1"/>
    <property type="molecule type" value="Genomic_DNA"/>
</dbReference>
<dbReference type="CDD" id="cd07067">
    <property type="entry name" value="HP_PGM_like"/>
    <property type="match status" value="1"/>
</dbReference>
<dbReference type="SUPFAM" id="SSF53254">
    <property type="entry name" value="Phosphoglycerate mutase-like"/>
    <property type="match status" value="1"/>
</dbReference>
<evidence type="ECO:0000313" key="2">
    <source>
        <dbReference type="Proteomes" id="UP000675379"/>
    </source>
</evidence>
<dbReference type="InterPro" id="IPR013078">
    <property type="entry name" value="His_Pase_superF_clade-1"/>
</dbReference>
<dbReference type="RefSeq" id="WP_211799648.1">
    <property type="nucleotide sequence ID" value="NZ_JAGSCS010000002.1"/>
</dbReference>
<dbReference type="SMART" id="SM00855">
    <property type="entry name" value="PGAM"/>
    <property type="match status" value="1"/>
</dbReference>
<keyword evidence="2" id="KW-1185">Reference proteome</keyword>
<accession>A0A941CM75</accession>
<proteinExistence type="predicted"/>
<dbReference type="Pfam" id="PF00300">
    <property type="entry name" value="His_Phos_1"/>
    <property type="match status" value="1"/>
</dbReference>
<sequence>MALHVILIRHGIAEGVSADGQDASRHLTEKGKKKLRKALKGILPLLTEGERPLIWSSPLVRAVESAEILQEVLGTGQVEEIPCIATGDLETFRMLVEELPQEPEPWIFVVGHEPHLGNWTRKLTGISLPYGKGSAAAFLSRSGELDTLELRWFLQSSAMAELKREKKPKQDK</sequence>
<protein>
    <submittedName>
        <fullName evidence="1">Histidine phosphatase family protein</fullName>
    </submittedName>
</protein>
<dbReference type="InterPro" id="IPR029033">
    <property type="entry name" value="His_PPase_superfam"/>
</dbReference>
<organism evidence="1 2">
    <name type="scientific">Proteiniclasticum sediminis</name>
    <dbReference type="NCBI Taxonomy" id="2804028"/>
    <lineage>
        <taxon>Bacteria</taxon>
        <taxon>Bacillati</taxon>
        <taxon>Bacillota</taxon>
        <taxon>Clostridia</taxon>
        <taxon>Eubacteriales</taxon>
        <taxon>Clostridiaceae</taxon>
        <taxon>Proteiniclasticum</taxon>
    </lineage>
</organism>
<dbReference type="AlphaFoldDB" id="A0A941CM75"/>
<comment type="caution">
    <text evidence="1">The sequence shown here is derived from an EMBL/GenBank/DDBJ whole genome shotgun (WGS) entry which is preliminary data.</text>
</comment>
<name>A0A941CM75_9CLOT</name>
<evidence type="ECO:0000313" key="1">
    <source>
        <dbReference type="EMBL" id="MBR0575130.1"/>
    </source>
</evidence>
<reference evidence="1" key="1">
    <citation type="submission" date="2021-04" db="EMBL/GenBank/DDBJ databases">
        <title>Proteiniclasticum sedimins sp. nov., an obligate anaerobic bacterium isolated from anaerobic sludge.</title>
        <authorList>
            <person name="Liu J."/>
        </authorList>
    </citation>
    <scope>NUCLEOTIDE SEQUENCE</scope>
    <source>
        <strain evidence="1">BAD-10</strain>
    </source>
</reference>
<dbReference type="Proteomes" id="UP000675379">
    <property type="component" value="Unassembled WGS sequence"/>
</dbReference>